<evidence type="ECO:0000259" key="15">
    <source>
        <dbReference type="Pfam" id="PF02706"/>
    </source>
</evidence>
<dbReference type="InterPro" id="IPR050445">
    <property type="entry name" value="Bact_polysacc_biosynth/exp"/>
</dbReference>
<dbReference type="InterPro" id="IPR005702">
    <property type="entry name" value="Wzc-like_C"/>
</dbReference>
<keyword evidence="8 19" id="KW-0418">Kinase</keyword>
<dbReference type="NCBIfam" id="TIGR01007">
    <property type="entry name" value="eps_fam"/>
    <property type="match status" value="1"/>
</dbReference>
<evidence type="ECO:0000256" key="1">
    <source>
        <dbReference type="ARBA" id="ARBA00004429"/>
    </source>
</evidence>
<evidence type="ECO:0000256" key="14">
    <source>
        <dbReference type="SAM" id="Phobius"/>
    </source>
</evidence>
<comment type="similarity">
    <text evidence="2">Belongs to the etk/wzc family.</text>
</comment>
<dbReference type="EMBL" id="BSOU01000010">
    <property type="protein sequence ID" value="GLR76411.1"/>
    <property type="molecule type" value="Genomic_DNA"/>
</dbReference>
<dbReference type="InterPro" id="IPR003856">
    <property type="entry name" value="LPS_length_determ_N"/>
</dbReference>
<evidence type="ECO:0000256" key="12">
    <source>
        <dbReference type="ARBA" id="ARBA00023137"/>
    </source>
</evidence>
<dbReference type="PANTHER" id="PTHR32309">
    <property type="entry name" value="TYROSINE-PROTEIN KINASE"/>
    <property type="match status" value="1"/>
</dbReference>
<keyword evidence="9" id="KW-0067">ATP-binding</keyword>
<keyword evidence="21" id="KW-1185">Reference proteome</keyword>
<evidence type="ECO:0000256" key="9">
    <source>
        <dbReference type="ARBA" id="ARBA00022840"/>
    </source>
</evidence>
<evidence type="ECO:0000259" key="16">
    <source>
        <dbReference type="Pfam" id="PF13614"/>
    </source>
</evidence>
<evidence type="ECO:0000256" key="10">
    <source>
        <dbReference type="ARBA" id="ARBA00022989"/>
    </source>
</evidence>
<dbReference type="FunFam" id="3.40.50.300:FF:000527">
    <property type="entry name" value="Tyrosine-protein kinase etk"/>
    <property type="match status" value="1"/>
</dbReference>
<keyword evidence="12" id="KW-0829">Tyrosine-protein kinase</keyword>
<dbReference type="GO" id="GO:0005886">
    <property type="term" value="C:plasma membrane"/>
    <property type="evidence" value="ECO:0007669"/>
    <property type="project" value="UniProtKB-SubCell"/>
</dbReference>
<comment type="catalytic activity">
    <reaction evidence="13">
        <text>L-tyrosyl-[protein] + ATP = O-phospho-L-tyrosyl-[protein] + ADP + H(+)</text>
        <dbReference type="Rhea" id="RHEA:10596"/>
        <dbReference type="Rhea" id="RHEA-COMP:10136"/>
        <dbReference type="Rhea" id="RHEA-COMP:20101"/>
        <dbReference type="ChEBI" id="CHEBI:15378"/>
        <dbReference type="ChEBI" id="CHEBI:30616"/>
        <dbReference type="ChEBI" id="CHEBI:46858"/>
        <dbReference type="ChEBI" id="CHEBI:61978"/>
        <dbReference type="ChEBI" id="CHEBI:456216"/>
    </reaction>
</comment>
<dbReference type="GO" id="GO:0042802">
    <property type="term" value="F:identical protein binding"/>
    <property type="evidence" value="ECO:0007669"/>
    <property type="project" value="UniProtKB-ARBA"/>
</dbReference>
<dbReference type="Pfam" id="PF13807">
    <property type="entry name" value="GNVR"/>
    <property type="match status" value="1"/>
</dbReference>
<dbReference type="Pfam" id="PF23607">
    <property type="entry name" value="WZC_N"/>
    <property type="match status" value="1"/>
</dbReference>
<dbReference type="OrthoDB" id="9775724at2"/>
<comment type="subcellular location">
    <subcellularLocation>
        <location evidence="1">Cell inner membrane</location>
        <topology evidence="1">Multi-pass membrane protein</topology>
    </subcellularLocation>
</comment>
<evidence type="ECO:0000313" key="20">
    <source>
        <dbReference type="Proteomes" id="UP000239273"/>
    </source>
</evidence>
<dbReference type="RefSeq" id="WP_105064355.1">
    <property type="nucleotide sequence ID" value="NZ_BSOU01000010.1"/>
</dbReference>
<reference evidence="18" key="1">
    <citation type="journal article" date="2014" name="Int. J. Syst. Evol. Microbiol.">
        <title>Complete genome of a new Firmicutes species belonging to the dominant human colonic microbiota ('Ruminococcus bicirculans') reveals two chromosomes and a selective capacity to utilize plant glucans.</title>
        <authorList>
            <consortium name="NISC Comparative Sequencing Program"/>
            <person name="Wegmann U."/>
            <person name="Louis P."/>
            <person name="Goesmann A."/>
            <person name="Henrissat B."/>
            <person name="Duncan S.H."/>
            <person name="Flint H.J."/>
        </authorList>
    </citation>
    <scope>NUCLEOTIDE SEQUENCE</scope>
    <source>
        <strain evidence="18">NBRC 105001</strain>
    </source>
</reference>
<keyword evidence="3" id="KW-1003">Cell membrane</keyword>
<comment type="caution">
    <text evidence="19">The sequence shown here is derived from an EMBL/GenBank/DDBJ whole genome shotgun (WGS) entry which is preliminary data.</text>
</comment>
<evidence type="ECO:0000313" key="18">
    <source>
        <dbReference type="EMBL" id="GLR76411.1"/>
    </source>
</evidence>
<evidence type="ECO:0000259" key="17">
    <source>
        <dbReference type="Pfam" id="PF13807"/>
    </source>
</evidence>
<accession>A0A2S7X593</accession>
<feature type="domain" description="AAA" evidence="16">
    <location>
        <begin position="539"/>
        <end position="650"/>
    </location>
</feature>
<feature type="transmembrane region" description="Helical" evidence="14">
    <location>
        <begin position="31"/>
        <end position="50"/>
    </location>
</feature>
<dbReference type="EMBL" id="MSCP01000003">
    <property type="protein sequence ID" value="PQJ85411.1"/>
    <property type="molecule type" value="Genomic_DNA"/>
</dbReference>
<evidence type="ECO:0000313" key="19">
    <source>
        <dbReference type="EMBL" id="PQJ85411.1"/>
    </source>
</evidence>
<dbReference type="AlphaFoldDB" id="A0A2S7X593"/>
<dbReference type="InterPro" id="IPR027417">
    <property type="entry name" value="P-loop_NTPase"/>
</dbReference>
<dbReference type="Pfam" id="PF02706">
    <property type="entry name" value="Wzz"/>
    <property type="match status" value="1"/>
</dbReference>
<evidence type="ECO:0000256" key="6">
    <source>
        <dbReference type="ARBA" id="ARBA00022692"/>
    </source>
</evidence>
<evidence type="ECO:0000256" key="2">
    <source>
        <dbReference type="ARBA" id="ARBA00008883"/>
    </source>
</evidence>
<feature type="domain" description="Polysaccharide chain length determinant N-terminal" evidence="15">
    <location>
        <begin position="15"/>
        <end position="108"/>
    </location>
</feature>
<evidence type="ECO:0000256" key="3">
    <source>
        <dbReference type="ARBA" id="ARBA00022475"/>
    </source>
</evidence>
<keyword evidence="11 14" id="KW-0472">Membrane</keyword>
<evidence type="ECO:0000256" key="11">
    <source>
        <dbReference type="ARBA" id="ARBA00023136"/>
    </source>
</evidence>
<evidence type="ECO:0000256" key="8">
    <source>
        <dbReference type="ARBA" id="ARBA00022777"/>
    </source>
</evidence>
<evidence type="ECO:0000256" key="13">
    <source>
        <dbReference type="ARBA" id="ARBA00053015"/>
    </source>
</evidence>
<feature type="transmembrane region" description="Helical" evidence="14">
    <location>
        <begin position="429"/>
        <end position="452"/>
    </location>
</feature>
<dbReference type="GO" id="GO:0005524">
    <property type="term" value="F:ATP binding"/>
    <property type="evidence" value="ECO:0007669"/>
    <property type="project" value="UniProtKB-KW"/>
</dbReference>
<sequence>MSQSTKNTHESSSSDEIDLAKLFGQLIDGRWLIISITTVFAIAGIAFALLSTPIYKADALVQVEQKSNGGMSALVGDMGEMFASESSSTTEIEIIKSRMILGETVDKLNLTTVAAPQYMPIIGKGLSRLMGEDKAINVSRFDIPRYIDEPNFTLVLEDAEKGTYTLFDANERKVLTGKVGELADNKDYHLFVMQLTGSTGDVFTVAKISRFDAILALQQTLSISEKGKQSGVLQFSLEGENKAKIEAIINDISQNYFLQNIARNSAEAEQSLEFLTAQLPAIKDKLTASENVLNDYRLERKSVDLSLEARSALDVLVKLESQLNELTFKESEISQRFTKDHPAYKSLIDKRRVLLGEKERLNGQVQKLPKTQREVLRMQRDVELNQQIYIQLLNKTQELNIVKAGTVGNVRILDTAQAYSRAVKPKKPLIVVLATLLGGMLSVAIVLLKAAFHRGVENPDEIEALGIPVYASIPKSNWQEKLDIRYNKKKVRHLETLLAESNPADLSIEALRGLRTSMHFAMMEAKNNVVMITGPAPNIGKSFVAVNFAAVIAKTGQKVLVVDGDMRKGYMQRYFGMKWDNGLSDYLSGKLPLEQSIQKSEVENLDVMTRGQVPPNPSELLMTKRFSDFIDWASANYDLVLIDTPPVLAVTDPSIVGALVGTTLMVGRFDQTSVKEIDVARHRFEQAGIEVKGFILNAVEKKASSSYGYGYYNYSYDSDK</sequence>
<keyword evidence="5" id="KW-0808">Transferase</keyword>
<dbReference type="CDD" id="cd05387">
    <property type="entry name" value="BY-kinase"/>
    <property type="match status" value="1"/>
</dbReference>
<keyword evidence="6 14" id="KW-0812">Transmembrane</keyword>
<evidence type="ECO:0000256" key="7">
    <source>
        <dbReference type="ARBA" id="ARBA00022741"/>
    </source>
</evidence>
<dbReference type="InterPro" id="IPR032807">
    <property type="entry name" value="GNVR"/>
</dbReference>
<dbReference type="GO" id="GO:0004713">
    <property type="term" value="F:protein tyrosine kinase activity"/>
    <property type="evidence" value="ECO:0007669"/>
    <property type="project" value="UniProtKB-KW"/>
</dbReference>
<keyword evidence="4" id="KW-0997">Cell inner membrane</keyword>
<evidence type="ECO:0000313" key="21">
    <source>
        <dbReference type="Proteomes" id="UP001156660"/>
    </source>
</evidence>
<evidence type="ECO:0000256" key="4">
    <source>
        <dbReference type="ARBA" id="ARBA00022519"/>
    </source>
</evidence>
<feature type="domain" description="Tyrosine-protein kinase G-rich" evidence="17">
    <location>
        <begin position="370"/>
        <end position="450"/>
    </location>
</feature>
<gene>
    <name evidence="18" type="primary">wzc</name>
    <name evidence="19" type="ORF">BTO23_19010</name>
    <name evidence="18" type="ORF">GCM10007855_32860</name>
</gene>
<dbReference type="SUPFAM" id="SSF52540">
    <property type="entry name" value="P-loop containing nucleoside triphosphate hydrolases"/>
    <property type="match status" value="1"/>
</dbReference>
<dbReference type="InterPro" id="IPR025669">
    <property type="entry name" value="AAA_dom"/>
</dbReference>
<dbReference type="Gene3D" id="3.40.50.300">
    <property type="entry name" value="P-loop containing nucleotide triphosphate hydrolases"/>
    <property type="match status" value="1"/>
</dbReference>
<evidence type="ECO:0000256" key="5">
    <source>
        <dbReference type="ARBA" id="ARBA00022679"/>
    </source>
</evidence>
<reference evidence="18" key="4">
    <citation type="submission" date="2023-01" db="EMBL/GenBank/DDBJ databases">
        <title>Draft genome sequence of Aliivibrio sifiae strain NBRC 105001.</title>
        <authorList>
            <person name="Sun Q."/>
            <person name="Mori K."/>
        </authorList>
    </citation>
    <scope>NUCLEOTIDE SEQUENCE</scope>
    <source>
        <strain evidence="18">NBRC 105001</strain>
    </source>
</reference>
<reference evidence="19 20" key="2">
    <citation type="submission" date="2016-12" db="EMBL/GenBank/DDBJ databases">
        <title>Diversity of luminous bacteria.</title>
        <authorList>
            <person name="Yoshizawa S."/>
            <person name="Kogure K."/>
        </authorList>
    </citation>
    <scope>NUCLEOTIDE SEQUENCE [LARGE SCALE GENOMIC DNA]</scope>
    <source>
        <strain evidence="19 20">NBRC 105001</strain>
    </source>
</reference>
<dbReference type="Proteomes" id="UP001156660">
    <property type="component" value="Unassembled WGS sequence"/>
</dbReference>
<name>A0A2S7X593_9GAMM</name>
<keyword evidence="10 14" id="KW-1133">Transmembrane helix</keyword>
<dbReference type="PANTHER" id="PTHR32309:SF32">
    <property type="entry name" value="TYROSINE-PROTEIN KINASE ETK-RELATED"/>
    <property type="match status" value="1"/>
</dbReference>
<keyword evidence="7" id="KW-0547">Nucleotide-binding</keyword>
<reference evidence="21" key="3">
    <citation type="journal article" date="2019" name="Int. J. Syst. Evol. Microbiol.">
        <title>The Global Catalogue of Microorganisms (GCM) 10K type strain sequencing project: providing services to taxonomists for standard genome sequencing and annotation.</title>
        <authorList>
            <consortium name="The Broad Institute Genomics Platform"/>
            <consortium name="The Broad Institute Genome Sequencing Center for Infectious Disease"/>
            <person name="Wu L."/>
            <person name="Ma J."/>
        </authorList>
    </citation>
    <scope>NUCLEOTIDE SEQUENCE [LARGE SCALE GENOMIC DNA]</scope>
    <source>
        <strain evidence="21">NBRC 105001</strain>
    </source>
</reference>
<protein>
    <submittedName>
        <fullName evidence="18 19">Tyrosine-protein kinase</fullName>
    </submittedName>
</protein>
<proteinExistence type="inferred from homology"/>
<organism evidence="19 20">
    <name type="scientific">Aliivibrio sifiae</name>
    <dbReference type="NCBI Taxonomy" id="566293"/>
    <lineage>
        <taxon>Bacteria</taxon>
        <taxon>Pseudomonadati</taxon>
        <taxon>Pseudomonadota</taxon>
        <taxon>Gammaproteobacteria</taxon>
        <taxon>Vibrionales</taxon>
        <taxon>Vibrionaceae</taxon>
        <taxon>Aliivibrio</taxon>
    </lineage>
</organism>
<dbReference type="Proteomes" id="UP000239273">
    <property type="component" value="Unassembled WGS sequence"/>
</dbReference>
<dbReference type="Pfam" id="PF13614">
    <property type="entry name" value="AAA_31"/>
    <property type="match status" value="1"/>
</dbReference>